<accession>A0A0F9B7F0</accession>
<dbReference type="AlphaFoldDB" id="A0A0F9B7F0"/>
<evidence type="ECO:0000313" key="1">
    <source>
        <dbReference type="EMBL" id="KKK80421.1"/>
    </source>
</evidence>
<proteinExistence type="predicted"/>
<sequence length="119" mass="13718">MILGTTYVKNDEPALNLAEVNLIAPQNNGTSDTDWYRFQIIVVMRDGDVYEYRERLGLAEDFKAHQFRIMGGSMEEDGPFVDETVGSLKDEANRMRDEKPFDIRLLIDMDKKRELLSKG</sequence>
<name>A0A0F9B7F0_9ZZZZ</name>
<protein>
    <submittedName>
        <fullName evidence="1">Uncharacterized protein</fullName>
    </submittedName>
</protein>
<gene>
    <name evidence="1" type="ORF">LCGC14_2823660</name>
</gene>
<dbReference type="EMBL" id="LAZR01053588">
    <property type="protein sequence ID" value="KKK80421.1"/>
    <property type="molecule type" value="Genomic_DNA"/>
</dbReference>
<reference evidence="1" key="1">
    <citation type="journal article" date="2015" name="Nature">
        <title>Complex archaea that bridge the gap between prokaryotes and eukaryotes.</title>
        <authorList>
            <person name="Spang A."/>
            <person name="Saw J.H."/>
            <person name="Jorgensen S.L."/>
            <person name="Zaremba-Niedzwiedzka K."/>
            <person name="Martijn J."/>
            <person name="Lind A.E."/>
            <person name="van Eijk R."/>
            <person name="Schleper C."/>
            <person name="Guy L."/>
            <person name="Ettema T.J."/>
        </authorList>
    </citation>
    <scope>NUCLEOTIDE SEQUENCE</scope>
</reference>
<comment type="caution">
    <text evidence="1">The sequence shown here is derived from an EMBL/GenBank/DDBJ whole genome shotgun (WGS) entry which is preliminary data.</text>
</comment>
<organism evidence="1">
    <name type="scientific">marine sediment metagenome</name>
    <dbReference type="NCBI Taxonomy" id="412755"/>
    <lineage>
        <taxon>unclassified sequences</taxon>
        <taxon>metagenomes</taxon>
        <taxon>ecological metagenomes</taxon>
    </lineage>
</organism>